<dbReference type="EC" id="6.3.3.2" evidence="5"/>
<evidence type="ECO:0000256" key="1">
    <source>
        <dbReference type="ARBA" id="ARBA00010638"/>
    </source>
</evidence>
<keyword evidence="6" id="KW-0436">Ligase</keyword>
<dbReference type="GO" id="GO:0035999">
    <property type="term" value="P:tetrahydrofolate interconversion"/>
    <property type="evidence" value="ECO:0007669"/>
    <property type="project" value="TreeGrafter"/>
</dbReference>
<dbReference type="GO" id="GO:0005524">
    <property type="term" value="F:ATP binding"/>
    <property type="evidence" value="ECO:0007669"/>
    <property type="project" value="UniProtKB-KW"/>
</dbReference>
<feature type="binding site" evidence="4">
    <location>
        <begin position="116"/>
        <end position="124"/>
    </location>
    <ligand>
        <name>ATP</name>
        <dbReference type="ChEBI" id="CHEBI:30616"/>
    </ligand>
</feature>
<dbReference type="SUPFAM" id="SSF100950">
    <property type="entry name" value="NagB/RpiA/CoA transferase-like"/>
    <property type="match status" value="1"/>
</dbReference>
<keyword evidence="5" id="KW-0460">Magnesium</keyword>
<evidence type="ECO:0000313" key="7">
    <source>
        <dbReference type="Proteomes" id="UP000823936"/>
    </source>
</evidence>
<feature type="binding site" evidence="4">
    <location>
        <position position="52"/>
    </location>
    <ligand>
        <name>substrate</name>
    </ligand>
</feature>
<organism evidence="6 7">
    <name type="scientific">Candidatus Ornithospirochaeta avicola</name>
    <dbReference type="NCBI Taxonomy" id="2840896"/>
    <lineage>
        <taxon>Bacteria</taxon>
        <taxon>Pseudomonadati</taxon>
        <taxon>Spirochaetota</taxon>
        <taxon>Spirochaetia</taxon>
        <taxon>Spirochaetales</taxon>
        <taxon>Spirochaetaceae</taxon>
        <taxon>Spirochaetaceae incertae sedis</taxon>
        <taxon>Candidatus Ornithospirochaeta</taxon>
    </lineage>
</organism>
<reference evidence="6" key="1">
    <citation type="journal article" date="2021" name="PeerJ">
        <title>Extensive microbial diversity within the chicken gut microbiome revealed by metagenomics and culture.</title>
        <authorList>
            <person name="Gilroy R."/>
            <person name="Ravi A."/>
            <person name="Getino M."/>
            <person name="Pursley I."/>
            <person name="Horton D.L."/>
            <person name="Alikhan N.F."/>
            <person name="Baker D."/>
            <person name="Gharbi K."/>
            <person name="Hall N."/>
            <person name="Watson M."/>
            <person name="Adriaenssens E.M."/>
            <person name="Foster-Nyarko E."/>
            <person name="Jarju S."/>
            <person name="Secka A."/>
            <person name="Antonio M."/>
            <person name="Oren A."/>
            <person name="Chaudhuri R.R."/>
            <person name="La Ragione R."/>
            <person name="Hildebrand F."/>
            <person name="Pallen M.J."/>
        </authorList>
    </citation>
    <scope>NUCLEOTIDE SEQUENCE</scope>
    <source>
        <strain evidence="6">Gambia11-129</strain>
    </source>
</reference>
<dbReference type="InterPro" id="IPR037171">
    <property type="entry name" value="NagB/RpiA_transferase-like"/>
</dbReference>
<proteinExistence type="inferred from homology"/>
<dbReference type="Proteomes" id="UP000823936">
    <property type="component" value="Unassembled WGS sequence"/>
</dbReference>
<evidence type="ECO:0000256" key="2">
    <source>
        <dbReference type="ARBA" id="ARBA00022741"/>
    </source>
</evidence>
<dbReference type="PIRSF" id="PIRSF006806">
    <property type="entry name" value="FTHF_cligase"/>
    <property type="match status" value="1"/>
</dbReference>
<dbReference type="GO" id="GO:0030272">
    <property type="term" value="F:5-formyltetrahydrofolate cyclo-ligase activity"/>
    <property type="evidence" value="ECO:0007669"/>
    <property type="project" value="UniProtKB-EC"/>
</dbReference>
<dbReference type="PANTHER" id="PTHR23407">
    <property type="entry name" value="ATPASE INHIBITOR/5-FORMYLTETRAHYDROFOLATE CYCLO-LIGASE"/>
    <property type="match status" value="1"/>
</dbReference>
<feature type="binding site" evidence="4">
    <location>
        <begin position="3"/>
        <end position="7"/>
    </location>
    <ligand>
        <name>ATP</name>
        <dbReference type="ChEBI" id="CHEBI:30616"/>
    </ligand>
</feature>
<comment type="caution">
    <text evidence="6">The sequence shown here is derived from an EMBL/GenBank/DDBJ whole genome shotgun (WGS) entry which is preliminary data.</text>
</comment>
<name>A0A9D1PTQ5_9SPIO</name>
<dbReference type="EMBL" id="DXHU01000023">
    <property type="protein sequence ID" value="HIV99561.1"/>
    <property type="molecule type" value="Genomic_DNA"/>
</dbReference>
<dbReference type="GO" id="GO:0046872">
    <property type="term" value="F:metal ion binding"/>
    <property type="evidence" value="ECO:0007669"/>
    <property type="project" value="UniProtKB-KW"/>
</dbReference>
<dbReference type="Gene3D" id="3.40.50.10420">
    <property type="entry name" value="NagB/RpiA/CoA transferase-like"/>
    <property type="match status" value="1"/>
</dbReference>
<dbReference type="NCBIfam" id="TIGR02727">
    <property type="entry name" value="MTHFS_bact"/>
    <property type="match status" value="1"/>
</dbReference>
<keyword evidence="3 4" id="KW-0067">ATP-binding</keyword>
<keyword evidence="2 4" id="KW-0547">Nucleotide-binding</keyword>
<evidence type="ECO:0000256" key="3">
    <source>
        <dbReference type="ARBA" id="ARBA00022840"/>
    </source>
</evidence>
<evidence type="ECO:0000256" key="4">
    <source>
        <dbReference type="PIRSR" id="PIRSR006806-1"/>
    </source>
</evidence>
<gene>
    <name evidence="6" type="ORF">IAB12_07285</name>
</gene>
<dbReference type="InterPro" id="IPR002698">
    <property type="entry name" value="FTHF_cligase"/>
</dbReference>
<dbReference type="PANTHER" id="PTHR23407:SF1">
    <property type="entry name" value="5-FORMYLTETRAHYDROFOLATE CYCLO-LIGASE"/>
    <property type="match status" value="1"/>
</dbReference>
<evidence type="ECO:0000256" key="5">
    <source>
        <dbReference type="RuleBase" id="RU361279"/>
    </source>
</evidence>
<dbReference type="AlphaFoldDB" id="A0A9D1PTQ5"/>
<comment type="catalytic activity">
    <reaction evidence="5">
        <text>(6S)-5-formyl-5,6,7,8-tetrahydrofolate + ATP = (6R)-5,10-methenyltetrahydrofolate + ADP + phosphate</text>
        <dbReference type="Rhea" id="RHEA:10488"/>
        <dbReference type="ChEBI" id="CHEBI:30616"/>
        <dbReference type="ChEBI" id="CHEBI:43474"/>
        <dbReference type="ChEBI" id="CHEBI:57455"/>
        <dbReference type="ChEBI" id="CHEBI:57457"/>
        <dbReference type="ChEBI" id="CHEBI:456216"/>
        <dbReference type="EC" id="6.3.3.2"/>
    </reaction>
</comment>
<reference evidence="6" key="2">
    <citation type="submission" date="2021-04" db="EMBL/GenBank/DDBJ databases">
        <authorList>
            <person name="Gilroy R."/>
        </authorList>
    </citation>
    <scope>NUCLEOTIDE SEQUENCE</scope>
    <source>
        <strain evidence="6">Gambia11-129</strain>
    </source>
</reference>
<dbReference type="InterPro" id="IPR024185">
    <property type="entry name" value="FTHF_cligase-like_sf"/>
</dbReference>
<comment type="similarity">
    <text evidence="1 5">Belongs to the 5-formyltetrahydrofolate cyclo-ligase family.</text>
</comment>
<protein>
    <recommendedName>
        <fullName evidence="5">5-formyltetrahydrofolate cyclo-ligase</fullName>
        <ecNumber evidence="5">6.3.3.2</ecNumber>
    </recommendedName>
</protein>
<comment type="cofactor">
    <cofactor evidence="5">
        <name>Mg(2+)</name>
        <dbReference type="ChEBI" id="CHEBI:18420"/>
    </cofactor>
</comment>
<sequence>MDKNSARKEAKRIIAGINERRKKDFQIMERITSLPAFSSADVILSYSALADEVDISEIFDFRFLFPFLEGNDMFFSRAPLKMGRFSIFEPLEKTEIEYENALLLVPALSYTESGIRLGRGMGYYDRYARKNRRRIFTCGIIYSDLIMDFETEEHDMKADILISDSI</sequence>
<evidence type="ECO:0000313" key="6">
    <source>
        <dbReference type="EMBL" id="HIV99561.1"/>
    </source>
</evidence>
<dbReference type="GO" id="GO:0009396">
    <property type="term" value="P:folic acid-containing compound biosynthetic process"/>
    <property type="evidence" value="ECO:0007669"/>
    <property type="project" value="TreeGrafter"/>
</dbReference>
<dbReference type="Pfam" id="PF01812">
    <property type="entry name" value="5-FTHF_cyc-lig"/>
    <property type="match status" value="1"/>
</dbReference>
<keyword evidence="5" id="KW-0479">Metal-binding</keyword>
<accession>A0A9D1PTQ5</accession>